<accession>A0A4R1XXX2</accession>
<protein>
    <recommendedName>
        <fullName evidence="1">Glucosamine inositolphosphorylceramide transferase 1 N-terminal domain-containing protein</fullName>
    </recommendedName>
</protein>
<dbReference type="Pfam" id="PF24793">
    <property type="entry name" value="GINT1_N"/>
    <property type="match status" value="1"/>
</dbReference>
<evidence type="ECO:0000259" key="1">
    <source>
        <dbReference type="Pfam" id="PF24793"/>
    </source>
</evidence>
<evidence type="ECO:0000313" key="3">
    <source>
        <dbReference type="Proteomes" id="UP000294963"/>
    </source>
</evidence>
<dbReference type="InterPro" id="IPR023296">
    <property type="entry name" value="Glyco_hydro_beta-prop_sf"/>
</dbReference>
<evidence type="ECO:0000313" key="2">
    <source>
        <dbReference type="EMBL" id="TCM68132.1"/>
    </source>
</evidence>
<gene>
    <name evidence="2" type="ORF">EC844_106115</name>
</gene>
<sequence length="297" mass="35579">MKRTLLKKWYKFKQKKMAQQFESHWYIRFGWIDKNFTELSQLDQLHEIHSPEKFTFADSFYAKHEDQHFIFFEEVDAEHPVGFLSVLEVFKDGSYSEPQAILKLDYHLSYPCIFQVEKDWYMIPETCANKTIELWKAKDFPYSWEKHSNILDNISAVDSTPFYYQGMWYLFTSTRRDCKKFGDRLDIFFTEDILNPNWQEHPLNPVCKGKIEHRMAGKLFYYQDKLIRPSQDSLKRYGGHIEFKQILKLSTTEYQEQLIENLYATWNPEDDGCHTIDVHEDFVVVDAIRLSPKTIAN</sequence>
<dbReference type="EMBL" id="SLVJ01000006">
    <property type="protein sequence ID" value="TCM68132.1"/>
    <property type="molecule type" value="Genomic_DNA"/>
</dbReference>
<name>A0A4R1XXX2_ACICA</name>
<organism evidence="2 3">
    <name type="scientific">Acinetobacter calcoaceticus</name>
    <dbReference type="NCBI Taxonomy" id="471"/>
    <lineage>
        <taxon>Bacteria</taxon>
        <taxon>Pseudomonadati</taxon>
        <taxon>Pseudomonadota</taxon>
        <taxon>Gammaproteobacteria</taxon>
        <taxon>Moraxellales</taxon>
        <taxon>Moraxellaceae</taxon>
        <taxon>Acinetobacter</taxon>
        <taxon>Acinetobacter calcoaceticus/baumannii complex</taxon>
    </lineage>
</organism>
<dbReference type="AlphaFoldDB" id="A0A4R1XXX2"/>
<reference evidence="2 3" key="1">
    <citation type="submission" date="2019-03" db="EMBL/GenBank/DDBJ databases">
        <title>Genomic analyses of the natural microbiome of Caenorhabditis elegans.</title>
        <authorList>
            <person name="Samuel B."/>
        </authorList>
    </citation>
    <scope>NUCLEOTIDE SEQUENCE [LARGE SCALE GENOMIC DNA]</scope>
    <source>
        <strain evidence="2 3">JUb89</strain>
    </source>
</reference>
<feature type="domain" description="Glucosamine inositolphosphorylceramide transferase 1 N-terminal" evidence="1">
    <location>
        <begin position="49"/>
        <end position="258"/>
    </location>
</feature>
<dbReference type="InterPro" id="IPR056442">
    <property type="entry name" value="GINT1_N"/>
</dbReference>
<dbReference type="SUPFAM" id="SSF75005">
    <property type="entry name" value="Arabinanase/levansucrase/invertase"/>
    <property type="match status" value="1"/>
</dbReference>
<dbReference type="OrthoDB" id="3771157at2"/>
<proteinExistence type="predicted"/>
<comment type="caution">
    <text evidence="2">The sequence shown here is derived from an EMBL/GenBank/DDBJ whole genome shotgun (WGS) entry which is preliminary data.</text>
</comment>
<keyword evidence="3" id="KW-1185">Reference proteome</keyword>
<dbReference type="Proteomes" id="UP000294963">
    <property type="component" value="Unassembled WGS sequence"/>
</dbReference>